<feature type="chain" id="PRO_5044702421" evidence="13">
    <location>
        <begin position="25"/>
        <end position="708"/>
    </location>
</feature>
<gene>
    <name evidence="16 17" type="primary">LOC106059695</name>
</gene>
<feature type="signal peptide" evidence="13">
    <location>
        <begin position="1"/>
        <end position="24"/>
    </location>
</feature>
<keyword evidence="3" id="KW-1003">Cell membrane</keyword>
<evidence type="ECO:0000256" key="3">
    <source>
        <dbReference type="ARBA" id="ARBA00022475"/>
    </source>
</evidence>
<dbReference type="Pfam" id="PF10613">
    <property type="entry name" value="Lig_chan-Glu_bd"/>
    <property type="match status" value="1"/>
</dbReference>
<dbReference type="InterPro" id="IPR019594">
    <property type="entry name" value="Glu/Gly-bd"/>
</dbReference>
<feature type="domain" description="Ionotropic glutamate receptor L-glutamate and glycine-binding" evidence="14">
    <location>
        <begin position="296"/>
        <end position="354"/>
    </location>
</feature>
<keyword evidence="5 12" id="KW-1133">Transmembrane helix</keyword>
<keyword evidence="9" id="KW-0325">Glycoprotein</keyword>
<proteinExistence type="predicted"/>
<dbReference type="PANTHER" id="PTHR42643:SF24">
    <property type="entry name" value="IONOTROPIC RECEPTOR 60A"/>
    <property type="match status" value="1"/>
</dbReference>
<keyword evidence="8" id="KW-0675">Receptor</keyword>
<dbReference type="InterPro" id="IPR052192">
    <property type="entry name" value="Insect_Ionotropic_Sensory_Rcpt"/>
</dbReference>
<evidence type="ECO:0000259" key="14">
    <source>
        <dbReference type="SMART" id="SM00918"/>
    </source>
</evidence>
<evidence type="ECO:0000256" key="2">
    <source>
        <dbReference type="ARBA" id="ARBA00022448"/>
    </source>
</evidence>
<feature type="transmembrane region" description="Helical" evidence="12">
    <location>
        <begin position="473"/>
        <end position="493"/>
    </location>
</feature>
<reference evidence="16 17" key="1">
    <citation type="submission" date="2025-04" db="UniProtKB">
        <authorList>
            <consortium name="RefSeq"/>
        </authorList>
    </citation>
    <scope>IDENTIFICATION</scope>
</reference>
<dbReference type="PANTHER" id="PTHR42643">
    <property type="entry name" value="IONOTROPIC RECEPTOR 20A-RELATED"/>
    <property type="match status" value="1"/>
</dbReference>
<keyword evidence="4 12" id="KW-0812">Transmembrane</keyword>
<accession>A0A9W2YR99</accession>
<evidence type="ECO:0000256" key="8">
    <source>
        <dbReference type="ARBA" id="ARBA00023170"/>
    </source>
</evidence>
<organism evidence="15 17">
    <name type="scientific">Biomphalaria glabrata</name>
    <name type="common">Bloodfluke planorb</name>
    <name type="synonym">Freshwater snail</name>
    <dbReference type="NCBI Taxonomy" id="6526"/>
    <lineage>
        <taxon>Eukaryota</taxon>
        <taxon>Metazoa</taxon>
        <taxon>Spiralia</taxon>
        <taxon>Lophotrochozoa</taxon>
        <taxon>Mollusca</taxon>
        <taxon>Gastropoda</taxon>
        <taxon>Heterobranchia</taxon>
        <taxon>Euthyneura</taxon>
        <taxon>Panpulmonata</taxon>
        <taxon>Hygrophila</taxon>
        <taxon>Lymnaeoidea</taxon>
        <taxon>Planorbidae</taxon>
        <taxon>Biomphalaria</taxon>
    </lineage>
</organism>
<keyword evidence="10" id="KW-1071">Ligand-gated ion channel</keyword>
<feature type="transmembrane region" description="Helical" evidence="12">
    <location>
        <begin position="411"/>
        <end position="432"/>
    </location>
</feature>
<evidence type="ECO:0000256" key="13">
    <source>
        <dbReference type="SAM" id="SignalP"/>
    </source>
</evidence>
<evidence type="ECO:0000256" key="4">
    <source>
        <dbReference type="ARBA" id="ARBA00022692"/>
    </source>
</evidence>
<dbReference type="GO" id="GO:0015276">
    <property type="term" value="F:ligand-gated monoatomic ion channel activity"/>
    <property type="evidence" value="ECO:0007669"/>
    <property type="project" value="InterPro"/>
</dbReference>
<dbReference type="OrthoDB" id="6153767at2759"/>
<keyword evidence="11" id="KW-0407">Ion channel</keyword>
<evidence type="ECO:0000256" key="9">
    <source>
        <dbReference type="ARBA" id="ARBA00023180"/>
    </source>
</evidence>
<evidence type="ECO:0000313" key="15">
    <source>
        <dbReference type="Proteomes" id="UP001165740"/>
    </source>
</evidence>
<evidence type="ECO:0000256" key="10">
    <source>
        <dbReference type="ARBA" id="ARBA00023286"/>
    </source>
</evidence>
<comment type="subcellular location">
    <subcellularLocation>
        <location evidence="1">Cell membrane</location>
        <topology evidence="1">Multi-pass membrane protein</topology>
    </subcellularLocation>
</comment>
<protein>
    <submittedName>
        <fullName evidence="16 17">Glutamate receptor ionotropic, kainate 2-like</fullName>
    </submittedName>
</protein>
<evidence type="ECO:0000256" key="12">
    <source>
        <dbReference type="SAM" id="Phobius"/>
    </source>
</evidence>
<dbReference type="GeneID" id="106059695"/>
<keyword evidence="2" id="KW-0813">Transport</keyword>
<evidence type="ECO:0000256" key="5">
    <source>
        <dbReference type="ARBA" id="ARBA00022989"/>
    </source>
</evidence>
<keyword evidence="13" id="KW-0732">Signal</keyword>
<evidence type="ECO:0000256" key="7">
    <source>
        <dbReference type="ARBA" id="ARBA00023136"/>
    </source>
</evidence>
<dbReference type="Gene3D" id="3.40.190.10">
    <property type="entry name" value="Periplasmic binding protein-like II"/>
    <property type="match status" value="3"/>
</dbReference>
<dbReference type="RefSeq" id="XP_055865287.1">
    <property type="nucleotide sequence ID" value="XM_056009312.1"/>
</dbReference>
<evidence type="ECO:0000313" key="16">
    <source>
        <dbReference type="RefSeq" id="XP_055865286.1"/>
    </source>
</evidence>
<evidence type="ECO:0000256" key="1">
    <source>
        <dbReference type="ARBA" id="ARBA00004651"/>
    </source>
</evidence>
<feature type="transmembrane region" description="Helical" evidence="12">
    <location>
        <begin position="669"/>
        <end position="693"/>
    </location>
</feature>
<dbReference type="RefSeq" id="XP_055865286.1">
    <property type="nucleotide sequence ID" value="XM_056009311.1"/>
</dbReference>
<name>A0A9W2YR99_BIOGL</name>
<evidence type="ECO:0000256" key="11">
    <source>
        <dbReference type="ARBA" id="ARBA00023303"/>
    </source>
</evidence>
<keyword evidence="6" id="KW-0406">Ion transport</keyword>
<evidence type="ECO:0000313" key="17">
    <source>
        <dbReference type="RefSeq" id="XP_055865287.1"/>
    </source>
</evidence>
<keyword evidence="7 12" id="KW-0472">Membrane</keyword>
<dbReference type="SMART" id="SM00918">
    <property type="entry name" value="Lig_chan-Glu_bd"/>
    <property type="match status" value="1"/>
</dbReference>
<dbReference type="OMA" id="MYRVESH"/>
<dbReference type="AlphaFoldDB" id="A0A9W2YR99"/>
<dbReference type="SUPFAM" id="SSF53850">
    <property type="entry name" value="Periplasmic binding protein-like II"/>
    <property type="match status" value="1"/>
</dbReference>
<dbReference type="GO" id="GO:0005886">
    <property type="term" value="C:plasma membrane"/>
    <property type="evidence" value="ECO:0007669"/>
    <property type="project" value="UniProtKB-SubCell"/>
</dbReference>
<dbReference type="Proteomes" id="UP001165740">
    <property type="component" value="Chromosome 14"/>
</dbReference>
<evidence type="ECO:0000256" key="6">
    <source>
        <dbReference type="ARBA" id="ARBA00023065"/>
    </source>
</evidence>
<keyword evidence="15" id="KW-1185">Reference proteome</keyword>
<sequence length="708" mass="80661">MLELTSSLHTWIILHICMLTGNFSDIYTNVYQLSRISNSFAHNVSQWTSLVRLTIHTYTILNFHVDMDKTTLKSGCNIVFVVYQEETQHALQLLEQELTSQNTQLMLITCKLPPSFTNDDVAQQLSEMSSSWNIEVVLVLSDTSVLVTKILTTVAKETRFKWTSLKHTTEWIVVSRYESLMDSLREEPADGIDFMTLIYESKSDHMTVVQKSRRQDFHEVLVVDPEDVRCIDVFVSRLKDAFKKSSDSEMDACCQMDYFGQLRKSALHFLKSQKSSLEGLVLPVAVIPTIEDKFYTYVIKENRTVYDGYSIALLDTLANSMGFTYTLVAVDDGSYYGDVMDNGDVFGITGQLARREAALTTLPLSITETRRTKIEYILTPTVVENINIIYRIPTQKDHLDLTYLDIIQPEFFLYLIGPIIVVGVIGAVIHVLTNSCYSPGPEEFKKDNLRLLASFPDHICFHTERTYRVQSGLILRTSWALFWFIISSAYSAYLVTTFTVKPPELAFKTFKQLMEHPEFSLGMNRHDTALQTFLRLSQDNVLHQVWMKLLQQNKTDSSTFSPDSNHHSNRVLKGGYALIAQSALNMFPDYPDVRTYPQRGFESINHAYIGIPQNTFYFMDLSNVLRSLEESGILDKLKSTYLSTQTSNAPSSKVSSNDSVTLFRIQLPVYFALCGMALGLLSLATELILYKLLHRTYNVSQSMKAVDI</sequence>